<dbReference type="AlphaFoldDB" id="A0A4Y2PJH1"/>
<dbReference type="EMBL" id="BGPR01132944">
    <property type="protein sequence ID" value="GBN50216.1"/>
    <property type="molecule type" value="Genomic_DNA"/>
</dbReference>
<evidence type="ECO:0000313" key="1">
    <source>
        <dbReference type="EMBL" id="GBN50207.1"/>
    </source>
</evidence>
<sequence>MSSYKRLDDRMNRRILEILEEGQLQMKIARNLLEAPSVMSNLWKQ</sequence>
<proteinExistence type="predicted"/>
<evidence type="ECO:0000313" key="2">
    <source>
        <dbReference type="EMBL" id="GBN50216.1"/>
    </source>
</evidence>
<feature type="non-terminal residue" evidence="2">
    <location>
        <position position="45"/>
    </location>
</feature>
<dbReference type="Proteomes" id="UP000499080">
    <property type="component" value="Unassembled WGS sequence"/>
</dbReference>
<evidence type="ECO:0000313" key="3">
    <source>
        <dbReference type="Proteomes" id="UP000499080"/>
    </source>
</evidence>
<protein>
    <recommendedName>
        <fullName evidence="4">HTH psq-type domain-containing protein</fullName>
    </recommendedName>
</protein>
<keyword evidence="3" id="KW-1185">Reference proteome</keyword>
<comment type="caution">
    <text evidence="2">The sequence shown here is derived from an EMBL/GenBank/DDBJ whole genome shotgun (WGS) entry which is preliminary data.</text>
</comment>
<gene>
    <name evidence="2" type="ORF">AVEN_123311_1</name>
    <name evidence="1" type="ORF">AVEN_81804_1</name>
</gene>
<evidence type="ECO:0008006" key="4">
    <source>
        <dbReference type="Google" id="ProtNLM"/>
    </source>
</evidence>
<name>A0A4Y2PJH1_ARAVE</name>
<accession>A0A4Y2PJH1</accession>
<dbReference type="EMBL" id="BGPR01132938">
    <property type="protein sequence ID" value="GBN50207.1"/>
    <property type="molecule type" value="Genomic_DNA"/>
</dbReference>
<reference evidence="2 3" key="1">
    <citation type="journal article" date="2019" name="Sci. Rep.">
        <title>Orb-weaving spider Araneus ventricosus genome elucidates the spidroin gene catalogue.</title>
        <authorList>
            <person name="Kono N."/>
            <person name="Nakamura H."/>
            <person name="Ohtoshi R."/>
            <person name="Moran D.A.P."/>
            <person name="Shinohara A."/>
            <person name="Yoshida Y."/>
            <person name="Fujiwara M."/>
            <person name="Mori M."/>
            <person name="Tomita M."/>
            <person name="Arakawa K."/>
        </authorList>
    </citation>
    <scope>NUCLEOTIDE SEQUENCE [LARGE SCALE GENOMIC DNA]</scope>
</reference>
<organism evidence="2 3">
    <name type="scientific">Araneus ventricosus</name>
    <name type="common">Orbweaver spider</name>
    <name type="synonym">Epeira ventricosa</name>
    <dbReference type="NCBI Taxonomy" id="182803"/>
    <lineage>
        <taxon>Eukaryota</taxon>
        <taxon>Metazoa</taxon>
        <taxon>Ecdysozoa</taxon>
        <taxon>Arthropoda</taxon>
        <taxon>Chelicerata</taxon>
        <taxon>Arachnida</taxon>
        <taxon>Araneae</taxon>
        <taxon>Araneomorphae</taxon>
        <taxon>Entelegynae</taxon>
        <taxon>Araneoidea</taxon>
        <taxon>Araneidae</taxon>
        <taxon>Araneus</taxon>
    </lineage>
</organism>